<dbReference type="Pfam" id="PF20398">
    <property type="entry name" value="DUF6691"/>
    <property type="match status" value="1"/>
</dbReference>
<keyword evidence="1" id="KW-0812">Transmembrane</keyword>
<sequence length="145" mass="14992">MIVLASLLAGLVFGLGLIVSGMANPAKVLGFLDVTGHWDPSLAFVMGGAIAVGVVAFAIAGRRTISLLGAEMRLPTARHIDRRLIAGSLLFGIGWGIAGFCPGPGLVSLGMGEIKAVVFVAAMLVGIGVFEFLERRKHVPMPRAG</sequence>
<evidence type="ECO:0000313" key="2">
    <source>
        <dbReference type="EMBL" id="GAA4359223.1"/>
    </source>
</evidence>
<feature type="transmembrane region" description="Helical" evidence="1">
    <location>
        <begin position="114"/>
        <end position="133"/>
    </location>
</feature>
<dbReference type="InterPro" id="IPR046513">
    <property type="entry name" value="DUF6691"/>
</dbReference>
<organism evidence="2 3">
    <name type="scientific">Variovorax defluvii</name>
    <dbReference type="NCBI Taxonomy" id="913761"/>
    <lineage>
        <taxon>Bacteria</taxon>
        <taxon>Pseudomonadati</taxon>
        <taxon>Pseudomonadota</taxon>
        <taxon>Betaproteobacteria</taxon>
        <taxon>Burkholderiales</taxon>
        <taxon>Comamonadaceae</taxon>
        <taxon>Variovorax</taxon>
    </lineage>
</organism>
<accession>A0ABP8IIF9</accession>
<dbReference type="EMBL" id="BAABGJ010000081">
    <property type="protein sequence ID" value="GAA4359223.1"/>
    <property type="molecule type" value="Genomic_DNA"/>
</dbReference>
<proteinExistence type="predicted"/>
<feature type="transmembrane region" description="Helical" evidence="1">
    <location>
        <begin position="41"/>
        <end position="63"/>
    </location>
</feature>
<comment type="caution">
    <text evidence="2">The sequence shown here is derived from an EMBL/GenBank/DDBJ whole genome shotgun (WGS) entry which is preliminary data.</text>
</comment>
<keyword evidence="1" id="KW-1133">Transmembrane helix</keyword>
<feature type="transmembrane region" description="Helical" evidence="1">
    <location>
        <begin position="84"/>
        <end position="108"/>
    </location>
</feature>
<dbReference type="Proteomes" id="UP001500975">
    <property type="component" value="Unassembled WGS sequence"/>
</dbReference>
<dbReference type="RefSeq" id="WP_345542011.1">
    <property type="nucleotide sequence ID" value="NZ_BAABGJ010000081.1"/>
</dbReference>
<reference evidence="3" key="1">
    <citation type="journal article" date="2019" name="Int. J. Syst. Evol. Microbiol.">
        <title>The Global Catalogue of Microorganisms (GCM) 10K type strain sequencing project: providing services to taxonomists for standard genome sequencing and annotation.</title>
        <authorList>
            <consortium name="The Broad Institute Genomics Platform"/>
            <consortium name="The Broad Institute Genome Sequencing Center for Infectious Disease"/>
            <person name="Wu L."/>
            <person name="Ma J."/>
        </authorList>
    </citation>
    <scope>NUCLEOTIDE SEQUENCE [LARGE SCALE GENOMIC DNA]</scope>
    <source>
        <strain evidence="3">JCM 17804</strain>
    </source>
</reference>
<name>A0ABP8IIF9_9BURK</name>
<keyword evidence="1" id="KW-0472">Membrane</keyword>
<evidence type="ECO:0000313" key="3">
    <source>
        <dbReference type="Proteomes" id="UP001500975"/>
    </source>
</evidence>
<protein>
    <submittedName>
        <fullName evidence="2">YeeE/YedE thiosulfate transporter family protein</fullName>
    </submittedName>
</protein>
<keyword evidence="3" id="KW-1185">Reference proteome</keyword>
<gene>
    <name evidence="2" type="ORF">GCM10023165_55020</name>
</gene>
<evidence type="ECO:0000256" key="1">
    <source>
        <dbReference type="SAM" id="Phobius"/>
    </source>
</evidence>